<gene>
    <name evidence="2" type="ORF">K1I37_11085</name>
</gene>
<accession>A0A9E6ZL38</accession>
<dbReference type="GO" id="GO:0004106">
    <property type="term" value="F:chorismate mutase activity"/>
    <property type="evidence" value="ECO:0007669"/>
    <property type="project" value="InterPro"/>
</dbReference>
<dbReference type="Gene3D" id="1.20.59.10">
    <property type="entry name" value="Chorismate mutase"/>
    <property type="match status" value="1"/>
</dbReference>
<dbReference type="OrthoDB" id="2377157at2"/>
<keyword evidence="3" id="KW-1185">Reference proteome</keyword>
<dbReference type="InterPro" id="IPR051331">
    <property type="entry name" value="Chorismate_mutase-related"/>
</dbReference>
<dbReference type="EMBL" id="CP080467">
    <property type="protein sequence ID" value="UNO47279.1"/>
    <property type="molecule type" value="Genomic_DNA"/>
</dbReference>
<evidence type="ECO:0000256" key="1">
    <source>
        <dbReference type="ARBA" id="ARBA00023235"/>
    </source>
</evidence>
<dbReference type="SMART" id="SM00830">
    <property type="entry name" value="CM_2"/>
    <property type="match status" value="1"/>
</dbReference>
<dbReference type="GO" id="GO:0009697">
    <property type="term" value="P:salicylic acid biosynthetic process"/>
    <property type="evidence" value="ECO:0007669"/>
    <property type="project" value="TreeGrafter"/>
</dbReference>
<evidence type="ECO:0000313" key="2">
    <source>
        <dbReference type="EMBL" id="UNO47279.1"/>
    </source>
</evidence>
<dbReference type="InterPro" id="IPR036263">
    <property type="entry name" value="Chorismate_II_sf"/>
</dbReference>
<reference evidence="3" key="1">
    <citation type="journal article" date="2022" name="G3 (Bethesda)">
        <title>Unveiling the complete genome sequence of Alicyclobacillus acidoterrestris DSM 3922T, a taint-producing strain.</title>
        <authorList>
            <person name="Leonardo I.C."/>
            <person name="Barreto Crespo M.T."/>
            <person name="Gaspar F.B."/>
        </authorList>
    </citation>
    <scope>NUCLEOTIDE SEQUENCE [LARGE SCALE GENOMIC DNA]</scope>
    <source>
        <strain evidence="3">DSM 3922</strain>
    </source>
</reference>
<dbReference type="PANTHER" id="PTHR38041">
    <property type="entry name" value="CHORISMATE MUTASE"/>
    <property type="match status" value="1"/>
</dbReference>
<accession>T0C8T2</accession>
<dbReference type="PANTHER" id="PTHR38041:SF1">
    <property type="entry name" value="CHORISMATE MUTASE"/>
    <property type="match status" value="1"/>
</dbReference>
<dbReference type="AlphaFoldDB" id="T0C8T2"/>
<dbReference type="STRING" id="1356854.N007_20470"/>
<dbReference type="KEGG" id="aaco:K1I37_11085"/>
<dbReference type="Pfam" id="PF01817">
    <property type="entry name" value="CM_2"/>
    <property type="match status" value="1"/>
</dbReference>
<proteinExistence type="predicted"/>
<dbReference type="InterPro" id="IPR036979">
    <property type="entry name" value="CM_dom_sf"/>
</dbReference>
<evidence type="ECO:0000313" key="3">
    <source>
        <dbReference type="Proteomes" id="UP000829401"/>
    </source>
</evidence>
<name>T0C8T2_ALIAG</name>
<dbReference type="SUPFAM" id="SSF48600">
    <property type="entry name" value="Chorismate mutase II"/>
    <property type="match status" value="1"/>
</dbReference>
<dbReference type="RefSeq" id="WP_021295293.1">
    <property type="nucleotide sequence ID" value="NZ_AURB01000056.1"/>
</dbReference>
<dbReference type="eggNOG" id="COG1605">
    <property type="taxonomic scope" value="Bacteria"/>
</dbReference>
<dbReference type="InterPro" id="IPR002701">
    <property type="entry name" value="CM_II_prokaryot"/>
</dbReference>
<sequence>MDNTIRSLDEFRAQIDSIDHQLITCLAKRFELSKTIGTIKRSKDVNVYQPDRANQVQQRFLHLGALHGMQEHFVTHLFELIHEESCRVQRTEV</sequence>
<dbReference type="Proteomes" id="UP000829401">
    <property type="component" value="Chromosome"/>
</dbReference>
<dbReference type="GO" id="GO:0046417">
    <property type="term" value="P:chorismate metabolic process"/>
    <property type="evidence" value="ECO:0007669"/>
    <property type="project" value="InterPro"/>
</dbReference>
<organism evidence="2 3">
    <name type="scientific">Alicyclobacillus acidoterrestris (strain ATCC 49025 / DSM 3922 / CIP 106132 / NCIMB 13137 / GD3B)</name>
    <dbReference type="NCBI Taxonomy" id="1356854"/>
    <lineage>
        <taxon>Bacteria</taxon>
        <taxon>Bacillati</taxon>
        <taxon>Bacillota</taxon>
        <taxon>Bacilli</taxon>
        <taxon>Bacillales</taxon>
        <taxon>Alicyclobacillaceae</taxon>
        <taxon>Alicyclobacillus</taxon>
    </lineage>
</organism>
<keyword evidence="1" id="KW-0413">Isomerase</keyword>
<protein>
    <submittedName>
        <fullName evidence="2">Chorismate mutase</fullName>
    </submittedName>
</protein>
<dbReference type="PROSITE" id="PS51168">
    <property type="entry name" value="CHORISMATE_MUT_2"/>
    <property type="match status" value="1"/>
</dbReference>